<reference evidence="2 3" key="1">
    <citation type="journal article" date="2021" name="Elife">
        <title>Chloroplast acquisition without the gene transfer in kleptoplastic sea slugs, Plakobranchus ocellatus.</title>
        <authorList>
            <person name="Maeda T."/>
            <person name="Takahashi S."/>
            <person name="Yoshida T."/>
            <person name="Shimamura S."/>
            <person name="Takaki Y."/>
            <person name="Nagai Y."/>
            <person name="Toyoda A."/>
            <person name="Suzuki Y."/>
            <person name="Arimoto A."/>
            <person name="Ishii H."/>
            <person name="Satoh N."/>
            <person name="Nishiyama T."/>
            <person name="Hasebe M."/>
            <person name="Maruyama T."/>
            <person name="Minagawa J."/>
            <person name="Obokata J."/>
            <person name="Shigenobu S."/>
        </authorList>
    </citation>
    <scope>NUCLEOTIDE SEQUENCE [LARGE SCALE GENOMIC DNA]</scope>
</reference>
<organism evidence="2 3">
    <name type="scientific">Plakobranchus ocellatus</name>
    <dbReference type="NCBI Taxonomy" id="259542"/>
    <lineage>
        <taxon>Eukaryota</taxon>
        <taxon>Metazoa</taxon>
        <taxon>Spiralia</taxon>
        <taxon>Lophotrochozoa</taxon>
        <taxon>Mollusca</taxon>
        <taxon>Gastropoda</taxon>
        <taxon>Heterobranchia</taxon>
        <taxon>Euthyneura</taxon>
        <taxon>Panpulmonata</taxon>
        <taxon>Sacoglossa</taxon>
        <taxon>Placobranchoidea</taxon>
        <taxon>Plakobranchidae</taxon>
        <taxon>Plakobranchus</taxon>
    </lineage>
</organism>
<sequence>MLKLQQVGTMKKKLTHAQAAAGWDHEEEINTCSSCSSPEQGGLRYSGPPSGRGTGGGARTRDRRVAVDLRTDTLPTVPPMPLTDL</sequence>
<protein>
    <submittedName>
        <fullName evidence="2">Uncharacterized protein</fullName>
    </submittedName>
</protein>
<comment type="caution">
    <text evidence="2">The sequence shown here is derived from an EMBL/GenBank/DDBJ whole genome shotgun (WGS) entry which is preliminary data.</text>
</comment>
<accession>A0AAV3Z0K0</accession>
<evidence type="ECO:0000256" key="1">
    <source>
        <dbReference type="SAM" id="MobiDB-lite"/>
    </source>
</evidence>
<dbReference type="Proteomes" id="UP000735302">
    <property type="component" value="Unassembled WGS sequence"/>
</dbReference>
<feature type="region of interest" description="Disordered" evidence="1">
    <location>
        <begin position="31"/>
        <end position="85"/>
    </location>
</feature>
<feature type="compositionally biased region" description="Pro residues" evidence="1">
    <location>
        <begin position="76"/>
        <end position="85"/>
    </location>
</feature>
<gene>
    <name evidence="2" type="ORF">PoB_001584600</name>
</gene>
<dbReference type="EMBL" id="BLXT01001930">
    <property type="protein sequence ID" value="GFN89340.1"/>
    <property type="molecule type" value="Genomic_DNA"/>
</dbReference>
<name>A0AAV3Z0K0_9GAST</name>
<evidence type="ECO:0000313" key="2">
    <source>
        <dbReference type="EMBL" id="GFN89340.1"/>
    </source>
</evidence>
<proteinExistence type="predicted"/>
<keyword evidence="3" id="KW-1185">Reference proteome</keyword>
<feature type="compositionally biased region" description="Basic and acidic residues" evidence="1">
    <location>
        <begin position="59"/>
        <end position="71"/>
    </location>
</feature>
<dbReference type="AlphaFoldDB" id="A0AAV3Z0K0"/>
<evidence type="ECO:0000313" key="3">
    <source>
        <dbReference type="Proteomes" id="UP000735302"/>
    </source>
</evidence>